<sequence length="420" mass="46877">MQRIREKFKNKVWLFTLSFLLLFTFAVSAQDGAVEEQLPQEPQQQEENYTKADAFQDVMFLLQNYYVEDVEFETLIEGAIDGMLNKVDRYSYFMSPSEYEEMQQEYEGHYGGIGIVITMRDNKLTIVSPIKNTPGERAGLRSGDIISAIDGQETAEISQMKAVDLMRGEEGTDVTLTIDRGDEEPFEVEITREDIEVPYVETEMKTEEIGYISLAQFIEDVGPKVESAVADLKAEDAQGIILDLRNNPGGLLDEAVNVSSVFLDEGVVVSVRQKDETERVLKVNQEIEADTEIPLIILINKGSASASEIVAGAVKDYDRGKLIGSTTFGKGVVQSVVPLKDGSAVSLTTARYYTPDGNYIHEKGIEPEIKVELDVEAIQAAAEDEETEEDEADNQLQRAIEEMENMIFVRDFQDQKAAGE</sequence>
<feature type="signal peptide" evidence="7">
    <location>
        <begin position="1"/>
        <end position="29"/>
    </location>
</feature>
<dbReference type="Gene3D" id="3.30.750.44">
    <property type="match status" value="1"/>
</dbReference>
<dbReference type="InterPro" id="IPR004447">
    <property type="entry name" value="Peptidase_S41A"/>
</dbReference>
<dbReference type="Pfam" id="PF17820">
    <property type="entry name" value="PDZ_6"/>
    <property type="match status" value="1"/>
</dbReference>
<dbReference type="InterPro" id="IPR036034">
    <property type="entry name" value="PDZ_sf"/>
</dbReference>
<keyword evidence="4 5" id="KW-0720">Serine protease</keyword>
<comment type="caution">
    <text evidence="9">The sequence shown here is derived from an EMBL/GenBank/DDBJ whole genome shotgun (WGS) entry which is preliminary data.</text>
</comment>
<dbReference type="GO" id="GO:0008236">
    <property type="term" value="F:serine-type peptidase activity"/>
    <property type="evidence" value="ECO:0007669"/>
    <property type="project" value="UniProtKB-KW"/>
</dbReference>
<evidence type="ECO:0000256" key="7">
    <source>
        <dbReference type="SAM" id="SignalP"/>
    </source>
</evidence>
<proteinExistence type="inferred from homology"/>
<dbReference type="Pfam" id="PF03572">
    <property type="entry name" value="Peptidase_S41"/>
    <property type="match status" value="1"/>
</dbReference>
<protein>
    <submittedName>
        <fullName evidence="9">Carboxyl-terminal processing protease</fullName>
    </submittedName>
</protein>
<dbReference type="InterPro" id="IPR029045">
    <property type="entry name" value="ClpP/crotonase-like_dom_sf"/>
</dbReference>
<evidence type="ECO:0000256" key="5">
    <source>
        <dbReference type="RuleBase" id="RU004404"/>
    </source>
</evidence>
<dbReference type="PANTHER" id="PTHR32060">
    <property type="entry name" value="TAIL-SPECIFIC PROTEASE"/>
    <property type="match status" value="1"/>
</dbReference>
<keyword evidence="7" id="KW-0732">Signal</keyword>
<dbReference type="CDD" id="cd06782">
    <property type="entry name" value="cpPDZ_CPP-like"/>
    <property type="match status" value="1"/>
</dbReference>
<reference evidence="9 10" key="1">
    <citation type="submission" date="2018-04" db="EMBL/GenBank/DDBJ databases">
        <title>Subsurface microbial communities from deep shales in Ohio and West Virginia, USA.</title>
        <authorList>
            <person name="Wrighton K."/>
        </authorList>
    </citation>
    <scope>NUCLEOTIDE SEQUENCE [LARGE SCALE GENOMIC DNA]</scope>
    <source>
        <strain evidence="9 10">WC1</strain>
    </source>
</reference>
<feature type="coiled-coil region" evidence="6">
    <location>
        <begin position="375"/>
        <end position="402"/>
    </location>
</feature>
<keyword evidence="3 5" id="KW-0378">Hydrolase</keyword>
<dbReference type="SMART" id="SM00245">
    <property type="entry name" value="TSPc"/>
    <property type="match status" value="1"/>
</dbReference>
<comment type="similarity">
    <text evidence="1 5">Belongs to the peptidase S41A family.</text>
</comment>
<dbReference type="FunFam" id="2.30.42.10:FF:000063">
    <property type="entry name" value="Peptidase, S41 family"/>
    <property type="match status" value="1"/>
</dbReference>
<dbReference type="Pfam" id="PF22694">
    <property type="entry name" value="CtpB_N-like"/>
    <property type="match status" value="1"/>
</dbReference>
<dbReference type="GO" id="GO:0007165">
    <property type="term" value="P:signal transduction"/>
    <property type="evidence" value="ECO:0007669"/>
    <property type="project" value="TreeGrafter"/>
</dbReference>
<dbReference type="OrthoDB" id="9812068at2"/>
<dbReference type="Gene3D" id="2.30.42.10">
    <property type="match status" value="1"/>
</dbReference>
<dbReference type="RefSeq" id="WP_108137762.1">
    <property type="nucleotide sequence ID" value="NZ_QAXS01000001.1"/>
</dbReference>
<gene>
    <name evidence="9" type="ORF">C8C76_101191</name>
</gene>
<dbReference type="GO" id="GO:0030288">
    <property type="term" value="C:outer membrane-bounded periplasmic space"/>
    <property type="evidence" value="ECO:0007669"/>
    <property type="project" value="TreeGrafter"/>
</dbReference>
<feature type="chain" id="PRO_5015432096" evidence="7">
    <location>
        <begin position="30"/>
        <end position="420"/>
    </location>
</feature>
<dbReference type="NCBIfam" id="TIGR00225">
    <property type="entry name" value="prc"/>
    <property type="match status" value="1"/>
</dbReference>
<evidence type="ECO:0000256" key="3">
    <source>
        <dbReference type="ARBA" id="ARBA00022801"/>
    </source>
</evidence>
<dbReference type="AlphaFoldDB" id="A0A2T5RT89"/>
<evidence type="ECO:0000259" key="8">
    <source>
        <dbReference type="PROSITE" id="PS50106"/>
    </source>
</evidence>
<dbReference type="PANTHER" id="PTHR32060:SF30">
    <property type="entry name" value="CARBOXY-TERMINAL PROCESSING PROTEASE CTPA"/>
    <property type="match status" value="1"/>
</dbReference>
<dbReference type="SUPFAM" id="SSF50156">
    <property type="entry name" value="PDZ domain-like"/>
    <property type="match status" value="1"/>
</dbReference>
<evidence type="ECO:0000313" key="10">
    <source>
        <dbReference type="Proteomes" id="UP000244089"/>
    </source>
</evidence>
<name>A0A2T5RT89_9FIRM</name>
<feature type="domain" description="PDZ" evidence="8">
    <location>
        <begin position="99"/>
        <end position="167"/>
    </location>
</feature>
<dbReference type="InterPro" id="IPR005151">
    <property type="entry name" value="Tail-specific_protease"/>
</dbReference>
<evidence type="ECO:0000256" key="1">
    <source>
        <dbReference type="ARBA" id="ARBA00009179"/>
    </source>
</evidence>
<evidence type="ECO:0000256" key="6">
    <source>
        <dbReference type="SAM" id="Coils"/>
    </source>
</evidence>
<dbReference type="Proteomes" id="UP000244089">
    <property type="component" value="Unassembled WGS sequence"/>
</dbReference>
<keyword evidence="2 5" id="KW-0645">Protease</keyword>
<dbReference type="SMART" id="SM00228">
    <property type="entry name" value="PDZ"/>
    <property type="match status" value="1"/>
</dbReference>
<dbReference type="Gene3D" id="3.90.226.10">
    <property type="entry name" value="2-enoyl-CoA Hydratase, Chain A, domain 1"/>
    <property type="match status" value="1"/>
</dbReference>
<dbReference type="SUPFAM" id="SSF52096">
    <property type="entry name" value="ClpP/crotonase"/>
    <property type="match status" value="1"/>
</dbReference>
<dbReference type="InterPro" id="IPR055210">
    <property type="entry name" value="CtpA/B_N"/>
</dbReference>
<evidence type="ECO:0000256" key="4">
    <source>
        <dbReference type="ARBA" id="ARBA00022825"/>
    </source>
</evidence>
<dbReference type="CDD" id="cd07560">
    <property type="entry name" value="Peptidase_S41_CPP"/>
    <property type="match status" value="1"/>
</dbReference>
<dbReference type="GO" id="GO:0006508">
    <property type="term" value="P:proteolysis"/>
    <property type="evidence" value="ECO:0007669"/>
    <property type="project" value="UniProtKB-KW"/>
</dbReference>
<dbReference type="GO" id="GO:0004175">
    <property type="term" value="F:endopeptidase activity"/>
    <property type="evidence" value="ECO:0007669"/>
    <property type="project" value="TreeGrafter"/>
</dbReference>
<dbReference type="EMBL" id="QAXS01000001">
    <property type="protein sequence ID" value="PTW03550.1"/>
    <property type="molecule type" value="Genomic_DNA"/>
</dbReference>
<accession>A0A2T5RT89</accession>
<dbReference type="InterPro" id="IPR041489">
    <property type="entry name" value="PDZ_6"/>
</dbReference>
<organism evidence="9 10">
    <name type="scientific">Halanaerobium saccharolyticum</name>
    <dbReference type="NCBI Taxonomy" id="43595"/>
    <lineage>
        <taxon>Bacteria</taxon>
        <taxon>Bacillati</taxon>
        <taxon>Bacillota</taxon>
        <taxon>Clostridia</taxon>
        <taxon>Halanaerobiales</taxon>
        <taxon>Halanaerobiaceae</taxon>
        <taxon>Halanaerobium</taxon>
    </lineage>
</organism>
<evidence type="ECO:0000256" key="2">
    <source>
        <dbReference type="ARBA" id="ARBA00022670"/>
    </source>
</evidence>
<dbReference type="InterPro" id="IPR001478">
    <property type="entry name" value="PDZ"/>
</dbReference>
<evidence type="ECO:0000313" key="9">
    <source>
        <dbReference type="EMBL" id="PTW03550.1"/>
    </source>
</evidence>
<keyword evidence="6" id="KW-0175">Coiled coil</keyword>
<dbReference type="PROSITE" id="PS50106">
    <property type="entry name" value="PDZ"/>
    <property type="match status" value="1"/>
</dbReference>